<reference evidence="4 5" key="1">
    <citation type="journal article" date="2015" name="Genome Biol. Evol.">
        <title>Phylogenomic analyses indicate that early fungi evolved digesting cell walls of algal ancestors of land plants.</title>
        <authorList>
            <person name="Chang Y."/>
            <person name="Wang S."/>
            <person name="Sekimoto S."/>
            <person name="Aerts A.L."/>
            <person name="Choi C."/>
            <person name="Clum A."/>
            <person name="LaButti K.M."/>
            <person name="Lindquist E.A."/>
            <person name="Yee Ngan C."/>
            <person name="Ohm R.A."/>
            <person name="Salamov A.A."/>
            <person name="Grigoriev I.V."/>
            <person name="Spatafora J.W."/>
            <person name="Berbee M.L."/>
        </authorList>
    </citation>
    <scope>NUCLEOTIDE SEQUENCE [LARGE SCALE GENOMIC DNA]</scope>
    <source>
        <strain evidence="4 5">NRRL 28638</strain>
    </source>
</reference>
<protein>
    <recommendedName>
        <fullName evidence="3">C2H2-type domain-containing protein</fullName>
    </recommendedName>
</protein>
<name>A0A137NVS1_CONC2</name>
<keyword evidence="5" id="KW-1185">Reference proteome</keyword>
<feature type="compositionally biased region" description="Low complexity" evidence="2">
    <location>
        <begin position="55"/>
        <end position="75"/>
    </location>
</feature>
<keyword evidence="1" id="KW-0863">Zinc-finger</keyword>
<dbReference type="InterPro" id="IPR039327">
    <property type="entry name" value="CON7-like"/>
</dbReference>
<dbReference type="Proteomes" id="UP000070444">
    <property type="component" value="Unassembled WGS sequence"/>
</dbReference>
<dbReference type="GO" id="GO:0006355">
    <property type="term" value="P:regulation of DNA-templated transcription"/>
    <property type="evidence" value="ECO:0007669"/>
    <property type="project" value="InterPro"/>
</dbReference>
<feature type="compositionally biased region" description="Low complexity" evidence="2">
    <location>
        <begin position="14"/>
        <end position="43"/>
    </location>
</feature>
<accession>A0A137NVS1</accession>
<sequence>MMSLNNSSIAHSAPQYSRPSSHYYSSYPPQTSSYPYPSPTISHVKLELPSQQTTRRPSYPYPARSSSQLSSPQMHSIKAENQYILPSPTEALKVKSPSPAPHSNVSLPSFSEFFGNLPPVPSSMQSQSSHSSLPPLLLPNKAPSQHPSKRPRRKYHQIDRNYSCKFPGCDKSYGALNHLNAHIKSKGHGEKRSPMEFIEIRRALSNLTGN</sequence>
<dbReference type="PANTHER" id="PTHR36167">
    <property type="entry name" value="C2H2 FINGER DOMAIN TRANSCRIPTION FACTOR (EUROFUNG)-RELATED"/>
    <property type="match status" value="1"/>
</dbReference>
<evidence type="ECO:0000313" key="4">
    <source>
        <dbReference type="EMBL" id="KXN66903.1"/>
    </source>
</evidence>
<feature type="region of interest" description="Disordered" evidence="2">
    <location>
        <begin position="121"/>
        <end position="156"/>
    </location>
</feature>
<feature type="compositionally biased region" description="Polar residues" evidence="2">
    <location>
        <begin position="1"/>
        <end position="10"/>
    </location>
</feature>
<dbReference type="InterPro" id="IPR013087">
    <property type="entry name" value="Znf_C2H2_type"/>
</dbReference>
<dbReference type="GO" id="GO:0008270">
    <property type="term" value="F:zinc ion binding"/>
    <property type="evidence" value="ECO:0007669"/>
    <property type="project" value="UniProtKB-KW"/>
</dbReference>
<dbReference type="STRING" id="796925.A0A137NVS1"/>
<feature type="compositionally biased region" description="Low complexity" evidence="2">
    <location>
        <begin position="122"/>
        <end position="144"/>
    </location>
</feature>
<dbReference type="PANTHER" id="PTHR36167:SF3">
    <property type="entry name" value="C2H2 FINGER DOMAIN TRANSCRIPTION FACTOR (EUROFUNG)-RELATED"/>
    <property type="match status" value="1"/>
</dbReference>
<evidence type="ECO:0000256" key="2">
    <source>
        <dbReference type="SAM" id="MobiDB-lite"/>
    </source>
</evidence>
<organism evidence="4 5">
    <name type="scientific">Conidiobolus coronatus (strain ATCC 28846 / CBS 209.66 / NRRL 28638)</name>
    <name type="common">Delacroixia coronata</name>
    <dbReference type="NCBI Taxonomy" id="796925"/>
    <lineage>
        <taxon>Eukaryota</taxon>
        <taxon>Fungi</taxon>
        <taxon>Fungi incertae sedis</taxon>
        <taxon>Zoopagomycota</taxon>
        <taxon>Entomophthoromycotina</taxon>
        <taxon>Entomophthoromycetes</taxon>
        <taxon>Entomophthorales</taxon>
        <taxon>Ancylistaceae</taxon>
        <taxon>Conidiobolus</taxon>
    </lineage>
</organism>
<proteinExistence type="predicted"/>
<dbReference type="EMBL" id="KQ964678">
    <property type="protein sequence ID" value="KXN66903.1"/>
    <property type="molecule type" value="Genomic_DNA"/>
</dbReference>
<dbReference type="OrthoDB" id="1939603at2759"/>
<feature type="region of interest" description="Disordered" evidence="2">
    <location>
        <begin position="1"/>
        <end position="75"/>
    </location>
</feature>
<dbReference type="Gene3D" id="3.30.160.60">
    <property type="entry name" value="Classic Zinc Finger"/>
    <property type="match status" value="1"/>
</dbReference>
<gene>
    <name evidence="4" type="ORF">CONCODRAFT_11146</name>
</gene>
<dbReference type="AlphaFoldDB" id="A0A137NVS1"/>
<dbReference type="PROSITE" id="PS00028">
    <property type="entry name" value="ZINC_FINGER_C2H2_1"/>
    <property type="match status" value="1"/>
</dbReference>
<evidence type="ECO:0000256" key="1">
    <source>
        <dbReference type="PROSITE-ProRule" id="PRU00042"/>
    </source>
</evidence>
<feature type="domain" description="C2H2-type" evidence="3">
    <location>
        <begin position="162"/>
        <end position="193"/>
    </location>
</feature>
<dbReference type="PROSITE" id="PS50157">
    <property type="entry name" value="ZINC_FINGER_C2H2_2"/>
    <property type="match status" value="1"/>
</dbReference>
<keyword evidence="1" id="KW-0862">Zinc</keyword>
<evidence type="ECO:0000259" key="3">
    <source>
        <dbReference type="PROSITE" id="PS50157"/>
    </source>
</evidence>
<keyword evidence="1" id="KW-0479">Metal-binding</keyword>
<evidence type="ECO:0000313" key="5">
    <source>
        <dbReference type="Proteomes" id="UP000070444"/>
    </source>
</evidence>